<keyword evidence="6" id="KW-0028">Amino-acid biosynthesis</keyword>
<keyword evidence="7" id="KW-0210">Decarboxylase</keyword>
<dbReference type="InterPro" id="IPR011060">
    <property type="entry name" value="RibuloseP-bd_barrel"/>
</dbReference>
<dbReference type="Proteomes" id="UP001068021">
    <property type="component" value="Unassembled WGS sequence"/>
</dbReference>
<evidence type="ECO:0000313" key="14">
    <source>
        <dbReference type="Proteomes" id="UP001068021"/>
    </source>
</evidence>
<dbReference type="NCBIfam" id="NF001377">
    <property type="entry name" value="PRK00278.2-4"/>
    <property type="match status" value="1"/>
</dbReference>
<evidence type="ECO:0000256" key="9">
    <source>
        <dbReference type="ARBA" id="ARBA00023141"/>
    </source>
</evidence>
<dbReference type="GO" id="GO:0000162">
    <property type="term" value="P:L-tryptophan biosynthetic process"/>
    <property type="evidence" value="ECO:0007669"/>
    <property type="project" value="UniProtKB-KW"/>
</dbReference>
<evidence type="ECO:0000256" key="2">
    <source>
        <dbReference type="ARBA" id="ARBA00004696"/>
    </source>
</evidence>
<dbReference type="GO" id="GO:0004425">
    <property type="term" value="F:indole-3-glycerol-phosphate synthase activity"/>
    <property type="evidence" value="ECO:0007669"/>
    <property type="project" value="UniProtKB-EC"/>
</dbReference>
<evidence type="ECO:0000313" key="13">
    <source>
        <dbReference type="EMBL" id="MCZ3372244.1"/>
    </source>
</evidence>
<dbReference type="InterPro" id="IPR045186">
    <property type="entry name" value="Indole-3-glycerol_P_synth"/>
</dbReference>
<evidence type="ECO:0000256" key="8">
    <source>
        <dbReference type="ARBA" id="ARBA00022822"/>
    </source>
</evidence>
<feature type="domain" description="Indole-3-glycerol phosphate synthase" evidence="11">
    <location>
        <begin position="6"/>
        <end position="252"/>
    </location>
</feature>
<comment type="catalytic activity">
    <reaction evidence="1">
        <text>1-(2-carboxyphenylamino)-1-deoxy-D-ribulose 5-phosphate + H(+) = (1S,2R)-1-C-(indol-3-yl)glycerol 3-phosphate + CO2 + H2O</text>
        <dbReference type="Rhea" id="RHEA:23476"/>
        <dbReference type="ChEBI" id="CHEBI:15377"/>
        <dbReference type="ChEBI" id="CHEBI:15378"/>
        <dbReference type="ChEBI" id="CHEBI:16526"/>
        <dbReference type="ChEBI" id="CHEBI:58613"/>
        <dbReference type="ChEBI" id="CHEBI:58866"/>
        <dbReference type="EC" id="4.1.1.48"/>
    </reaction>
</comment>
<proteinExistence type="inferred from homology"/>
<dbReference type="PROSITE" id="PS00614">
    <property type="entry name" value="IGPS"/>
    <property type="match status" value="1"/>
</dbReference>
<dbReference type="Proteomes" id="UP001074446">
    <property type="component" value="Unassembled WGS sequence"/>
</dbReference>
<evidence type="ECO:0000256" key="3">
    <source>
        <dbReference type="ARBA" id="ARBA00008737"/>
    </source>
</evidence>
<keyword evidence="8" id="KW-0822">Tryptophan biosynthesis</keyword>
<dbReference type="PANTHER" id="PTHR22854:SF2">
    <property type="entry name" value="INDOLE-3-GLYCEROL-PHOSPHATE SYNTHASE"/>
    <property type="match status" value="1"/>
</dbReference>
<comment type="pathway">
    <text evidence="2">Amino-acid biosynthesis; L-tryptophan biosynthesis; L-tryptophan from chorismate: step 4/5.</text>
</comment>
<dbReference type="PANTHER" id="PTHR22854">
    <property type="entry name" value="TRYPTOPHAN BIOSYNTHESIS PROTEIN"/>
    <property type="match status" value="1"/>
</dbReference>
<dbReference type="Pfam" id="PF00218">
    <property type="entry name" value="IGPS"/>
    <property type="match status" value="1"/>
</dbReference>
<comment type="similarity">
    <text evidence="3">Belongs to the TrpC family.</text>
</comment>
<dbReference type="InterPro" id="IPR013798">
    <property type="entry name" value="Indole-3-glycerol_P_synth_dom"/>
</dbReference>
<dbReference type="InterPro" id="IPR013785">
    <property type="entry name" value="Aldolase_TIM"/>
</dbReference>
<dbReference type="EMBL" id="JAPVES010000030">
    <property type="protein sequence ID" value="MCZ3372244.1"/>
    <property type="molecule type" value="Genomic_DNA"/>
</dbReference>
<evidence type="ECO:0000256" key="7">
    <source>
        <dbReference type="ARBA" id="ARBA00022793"/>
    </source>
</evidence>
<gene>
    <name evidence="13" type="primary">trpC</name>
    <name evidence="13" type="ORF">O3H35_06325</name>
    <name evidence="12" type="ORF">O3H54_01215</name>
</gene>
<dbReference type="AlphaFoldDB" id="A0A9E5A0I8"/>
<keyword evidence="9" id="KW-0057">Aromatic amino acid biosynthesis</keyword>
<evidence type="ECO:0000256" key="6">
    <source>
        <dbReference type="ARBA" id="ARBA00022605"/>
    </source>
</evidence>
<sequence>MINFSQIITERKNTLERDMKYRPLSELKENIRGTKIRADFKKALLNKDDVSVICEYKPASPSKGDISNLLVEDVVPIYDKGGASAISVLTEQTFFKSSIKNLRIASKVSKLPLLRKDFVMDEYQIYEARSCGASAVLLMASVYKDLRFGIDLCHYLEMDALVECKNRGEIEMAVKAGAEIIGINNRDFSDFSIDFKRTEKLAKYIPENKVLVSESGVKNSEDVKLLGNYGADAVLIGSTIMESNNMLGIVQELVKAGKNVKVS</sequence>
<keyword evidence="14" id="KW-1185">Reference proteome</keyword>
<evidence type="ECO:0000256" key="4">
    <source>
        <dbReference type="ARBA" id="ARBA00012362"/>
    </source>
</evidence>
<dbReference type="InterPro" id="IPR001468">
    <property type="entry name" value="Indole-3-GlycerolPSynthase_CS"/>
</dbReference>
<evidence type="ECO:0000313" key="12">
    <source>
        <dbReference type="EMBL" id="MCZ3364491.1"/>
    </source>
</evidence>
<dbReference type="FunFam" id="3.20.20.70:FF:000024">
    <property type="entry name" value="Indole-3-glycerol phosphate synthase"/>
    <property type="match status" value="1"/>
</dbReference>
<comment type="caution">
    <text evidence="13">The sequence shown here is derived from an EMBL/GenBank/DDBJ whole genome shotgun (WGS) entry which is preliminary data.</text>
</comment>
<evidence type="ECO:0000259" key="11">
    <source>
        <dbReference type="Pfam" id="PF00218"/>
    </source>
</evidence>
<dbReference type="SUPFAM" id="SSF51366">
    <property type="entry name" value="Ribulose-phoshate binding barrel"/>
    <property type="match status" value="1"/>
</dbReference>
<keyword evidence="10 13" id="KW-0456">Lyase</keyword>
<reference evidence="13" key="1">
    <citation type="submission" date="2022-12" db="EMBL/GenBank/DDBJ databases">
        <title>Reclassification of two methanogenic archaea species isolated from the Kolyma lowland permafrost.</title>
        <authorList>
            <person name="Trubitsyn V.E."/>
            <person name="Rivkina E.M."/>
            <person name="Shcherbakova V.A."/>
        </authorList>
    </citation>
    <scope>NUCLEOTIDE SEQUENCE</scope>
    <source>
        <strain evidence="12">M2</strain>
        <strain evidence="13">MK4</strain>
    </source>
</reference>
<evidence type="ECO:0000256" key="1">
    <source>
        <dbReference type="ARBA" id="ARBA00001633"/>
    </source>
</evidence>
<organism evidence="13">
    <name type="scientific">Methanobacterium veterum</name>
    <dbReference type="NCBI Taxonomy" id="408577"/>
    <lineage>
        <taxon>Archaea</taxon>
        <taxon>Methanobacteriati</taxon>
        <taxon>Methanobacteriota</taxon>
        <taxon>Methanomada group</taxon>
        <taxon>Methanobacteria</taxon>
        <taxon>Methanobacteriales</taxon>
        <taxon>Methanobacteriaceae</taxon>
        <taxon>Methanobacterium</taxon>
    </lineage>
</organism>
<name>A0A9E5A0I8_9EURY</name>
<dbReference type="Gene3D" id="3.20.20.70">
    <property type="entry name" value="Aldolase class I"/>
    <property type="match status" value="1"/>
</dbReference>
<dbReference type="EMBL" id="JAPVER010000018">
    <property type="protein sequence ID" value="MCZ3364491.1"/>
    <property type="molecule type" value="Genomic_DNA"/>
</dbReference>
<dbReference type="GO" id="GO:0004640">
    <property type="term" value="F:phosphoribosylanthranilate isomerase activity"/>
    <property type="evidence" value="ECO:0007669"/>
    <property type="project" value="TreeGrafter"/>
</dbReference>
<accession>A0A9E5A0I8</accession>
<protein>
    <recommendedName>
        <fullName evidence="5">Indole-3-glycerol phosphate synthase</fullName>
        <ecNumber evidence="4">4.1.1.48</ecNumber>
    </recommendedName>
</protein>
<dbReference type="CDD" id="cd00331">
    <property type="entry name" value="IGPS"/>
    <property type="match status" value="1"/>
</dbReference>
<dbReference type="RefSeq" id="WP_048081275.1">
    <property type="nucleotide sequence ID" value="NZ_JAPVER010000018.1"/>
</dbReference>
<evidence type="ECO:0000256" key="5">
    <source>
        <dbReference type="ARBA" id="ARBA00018080"/>
    </source>
</evidence>
<evidence type="ECO:0000256" key="10">
    <source>
        <dbReference type="ARBA" id="ARBA00023239"/>
    </source>
</evidence>
<dbReference type="EC" id="4.1.1.48" evidence="4"/>